<proteinExistence type="predicted"/>
<keyword evidence="3" id="KW-1185">Reference proteome</keyword>
<dbReference type="SMART" id="SM00278">
    <property type="entry name" value="HhH1"/>
    <property type="match status" value="2"/>
</dbReference>
<sequence length="143" mass="15500">MVNNHSLKYRTFGVRATAMLWGRKLLAHILILWGLIASSSVLAAVDVNRADVQELQQVKGIGAKTAQRIVLERARGPFESLEHLSERLSGIGPKTIIKLKSAGLCVGTLDKPCAKPQAVSQAKPVRGQSMRADVVTPEILKLP</sequence>
<dbReference type="InterPro" id="IPR003583">
    <property type="entry name" value="Hlx-hairpin-Hlx_DNA-bd_motif"/>
</dbReference>
<dbReference type="Proteomes" id="UP000831607">
    <property type="component" value="Chromosome"/>
</dbReference>
<accession>A0ABY4AK75</accession>
<feature type="domain" description="Helix-hairpin-helix DNA-binding motif class 1" evidence="1">
    <location>
        <begin position="83"/>
        <end position="102"/>
    </location>
</feature>
<organism evidence="2 3">
    <name type="scientific">Orrella daihaiensis</name>
    <dbReference type="NCBI Taxonomy" id="2782176"/>
    <lineage>
        <taxon>Bacteria</taxon>
        <taxon>Pseudomonadati</taxon>
        <taxon>Pseudomonadota</taxon>
        <taxon>Betaproteobacteria</taxon>
        <taxon>Burkholderiales</taxon>
        <taxon>Alcaligenaceae</taxon>
        <taxon>Orrella</taxon>
    </lineage>
</organism>
<dbReference type="RefSeq" id="WP_243478050.1">
    <property type="nucleotide sequence ID" value="NZ_CP063982.1"/>
</dbReference>
<dbReference type="PANTHER" id="PTHR21180">
    <property type="entry name" value="ENDONUCLEASE/EXONUCLEASE/PHOSPHATASE FAMILY DOMAIN-CONTAINING PROTEIN 1"/>
    <property type="match status" value="1"/>
</dbReference>
<evidence type="ECO:0000313" key="3">
    <source>
        <dbReference type="Proteomes" id="UP000831607"/>
    </source>
</evidence>
<dbReference type="Gene3D" id="1.10.150.320">
    <property type="entry name" value="Photosystem II 12 kDa extrinsic protein"/>
    <property type="match status" value="1"/>
</dbReference>
<dbReference type="InterPro" id="IPR051675">
    <property type="entry name" value="Endo/Exo/Phosphatase_dom_1"/>
</dbReference>
<dbReference type="InterPro" id="IPR010994">
    <property type="entry name" value="RuvA_2-like"/>
</dbReference>
<gene>
    <name evidence="2" type="ORF">DHf2319_10140</name>
</gene>
<name>A0ABY4AK75_9BURK</name>
<protein>
    <submittedName>
        <fullName evidence="2">DUF655 domain-containing protein</fullName>
    </submittedName>
</protein>
<dbReference type="SUPFAM" id="SSF47781">
    <property type="entry name" value="RuvA domain 2-like"/>
    <property type="match status" value="1"/>
</dbReference>
<feature type="domain" description="Helix-hairpin-helix DNA-binding motif class 1" evidence="1">
    <location>
        <begin position="53"/>
        <end position="72"/>
    </location>
</feature>
<evidence type="ECO:0000313" key="2">
    <source>
        <dbReference type="EMBL" id="UOD49805.1"/>
    </source>
</evidence>
<dbReference type="EMBL" id="CP063982">
    <property type="protein sequence ID" value="UOD49805.1"/>
    <property type="molecule type" value="Genomic_DNA"/>
</dbReference>
<dbReference type="PANTHER" id="PTHR21180:SF32">
    <property type="entry name" value="ENDONUCLEASE_EXONUCLEASE_PHOSPHATASE FAMILY DOMAIN-CONTAINING PROTEIN 1"/>
    <property type="match status" value="1"/>
</dbReference>
<dbReference type="Pfam" id="PF12836">
    <property type="entry name" value="HHH_3"/>
    <property type="match status" value="1"/>
</dbReference>
<reference evidence="2 3" key="1">
    <citation type="submission" date="2020-11" db="EMBL/GenBank/DDBJ databases">
        <title>Algicoccus daihaiensis sp.nov., isolated from Daihai Lake in Inner Mongolia.</title>
        <authorList>
            <person name="Kai J."/>
        </authorList>
    </citation>
    <scope>NUCLEOTIDE SEQUENCE [LARGE SCALE GENOMIC DNA]</scope>
    <source>
        <strain evidence="3">f23</strain>
    </source>
</reference>
<evidence type="ECO:0000259" key="1">
    <source>
        <dbReference type="SMART" id="SM00278"/>
    </source>
</evidence>